<dbReference type="STRING" id="1682113.A7U43_08600"/>
<protein>
    <submittedName>
        <fullName evidence="5">Serine hydrolase</fullName>
    </submittedName>
</protein>
<feature type="chain" id="PRO_5008002138" evidence="3">
    <location>
        <begin position="23"/>
        <end position="466"/>
    </location>
</feature>
<dbReference type="PANTHER" id="PTHR43283">
    <property type="entry name" value="BETA-LACTAMASE-RELATED"/>
    <property type="match status" value="1"/>
</dbReference>
<dbReference type="PANTHER" id="PTHR43283:SF11">
    <property type="entry name" value="BETA-LACTAMASE-RELATED DOMAIN-CONTAINING PROTEIN"/>
    <property type="match status" value="1"/>
</dbReference>
<feature type="region of interest" description="Disordered" evidence="2">
    <location>
        <begin position="26"/>
        <end position="50"/>
    </location>
</feature>
<keyword evidence="1 5" id="KW-0378">Hydrolase</keyword>
<evidence type="ECO:0000259" key="4">
    <source>
        <dbReference type="Pfam" id="PF00144"/>
    </source>
</evidence>
<evidence type="ECO:0000313" key="6">
    <source>
        <dbReference type="Proteomes" id="UP000077143"/>
    </source>
</evidence>
<feature type="signal peptide" evidence="3">
    <location>
        <begin position="1"/>
        <end position="22"/>
    </location>
</feature>
<dbReference type="InterPro" id="IPR001466">
    <property type="entry name" value="Beta-lactam-related"/>
</dbReference>
<name>A0A172UJW3_9MYCO</name>
<dbReference type="InterPro" id="IPR050789">
    <property type="entry name" value="Diverse_Enzym_Activities"/>
</dbReference>
<evidence type="ECO:0000256" key="2">
    <source>
        <dbReference type="SAM" id="MobiDB-lite"/>
    </source>
</evidence>
<dbReference type="EMBL" id="CP015596">
    <property type="protein sequence ID" value="ANE79376.1"/>
    <property type="molecule type" value="Genomic_DNA"/>
</dbReference>
<feature type="domain" description="Beta-lactamase-related" evidence="4">
    <location>
        <begin position="61"/>
        <end position="437"/>
    </location>
</feature>
<accession>A0A172UJW3</accession>
<keyword evidence="6" id="KW-1185">Reference proteome</keyword>
<dbReference type="GO" id="GO:0016787">
    <property type="term" value="F:hydrolase activity"/>
    <property type="evidence" value="ECO:0007669"/>
    <property type="project" value="UniProtKB-KW"/>
</dbReference>
<keyword evidence="3" id="KW-0732">Signal</keyword>
<organism evidence="5 6">
    <name type="scientific">Mycobacterium adipatum</name>
    <dbReference type="NCBI Taxonomy" id="1682113"/>
    <lineage>
        <taxon>Bacteria</taxon>
        <taxon>Bacillati</taxon>
        <taxon>Actinomycetota</taxon>
        <taxon>Actinomycetes</taxon>
        <taxon>Mycobacteriales</taxon>
        <taxon>Mycobacteriaceae</taxon>
        <taxon>Mycobacterium</taxon>
    </lineage>
</organism>
<sequence>MTVSGSRMARATAAVVLTVAVAASCGHPTRPPPAASSTQSSGTASRTPVPSVLSKEFAPVSALVEQAIAQHRLPGAVVQIGHAGNVVFRQAFGVRKLAGEPGLDGVPAPAEPMTVDTIFDLASLTKSLATATAIMALYEQGRVQLDEPVQTYLPDFNPLDDPRRAQVTLRLLLTHTSGIAGDLSLDGPWGLARADKAEGTRRALAAQVVFEPGQLFHYSDIGFILVGAIVEKLTGQSIDTYVQRNVFTPLGMHDTHYLPVAEACGPHMVRGNAIAVDTDAPAVSDCPPGSWSTDLLARVAPTAHDGDTPGLNPDHGHLLRGTAHDPTARRMGGATGSAGVFTTAHDVGLFAQALLDRLAGRPSTFPLTQSTLALMTSPQQPSPLPDLRGFGWDIDTAHSRPRGDIFPVGSFGHTGFTGTTLWMDPQSDTYVVVLANVIHQPGGPPIVGLSGDVATAAARALHLYGT</sequence>
<feature type="compositionally biased region" description="Low complexity" evidence="2">
    <location>
        <begin position="35"/>
        <end position="47"/>
    </location>
</feature>
<reference evidence="5 6" key="1">
    <citation type="submission" date="2016-05" db="EMBL/GenBank/DDBJ databases">
        <title>Complete genome sequence of a phthalic acid esters degrading Mycobacterium sp. YC-RL4.</title>
        <authorList>
            <person name="Ren L."/>
            <person name="Fan S."/>
            <person name="Ruth N."/>
            <person name="Jia Y."/>
            <person name="Wang J."/>
            <person name="Qiao C."/>
        </authorList>
    </citation>
    <scope>NUCLEOTIDE SEQUENCE [LARGE SCALE GENOMIC DNA]</scope>
    <source>
        <strain evidence="5 6">YC-RL4</strain>
    </source>
</reference>
<evidence type="ECO:0000256" key="1">
    <source>
        <dbReference type="ARBA" id="ARBA00022801"/>
    </source>
</evidence>
<gene>
    <name evidence="5" type="ORF">A7U43_08600</name>
</gene>
<dbReference type="SUPFAM" id="SSF56601">
    <property type="entry name" value="beta-lactamase/transpeptidase-like"/>
    <property type="match status" value="1"/>
</dbReference>
<dbReference type="AlphaFoldDB" id="A0A172UJW3"/>
<dbReference type="PROSITE" id="PS51257">
    <property type="entry name" value="PROKAR_LIPOPROTEIN"/>
    <property type="match status" value="1"/>
</dbReference>
<dbReference type="Proteomes" id="UP000077143">
    <property type="component" value="Chromosome"/>
</dbReference>
<evidence type="ECO:0000313" key="5">
    <source>
        <dbReference type="EMBL" id="ANE79376.1"/>
    </source>
</evidence>
<dbReference type="Gene3D" id="3.40.710.10">
    <property type="entry name" value="DD-peptidase/beta-lactamase superfamily"/>
    <property type="match status" value="1"/>
</dbReference>
<dbReference type="InterPro" id="IPR012338">
    <property type="entry name" value="Beta-lactam/transpept-like"/>
</dbReference>
<dbReference type="Pfam" id="PF00144">
    <property type="entry name" value="Beta-lactamase"/>
    <property type="match status" value="1"/>
</dbReference>
<dbReference type="KEGG" id="madi:A7U43_08600"/>
<proteinExistence type="predicted"/>
<evidence type="ECO:0000256" key="3">
    <source>
        <dbReference type="SAM" id="SignalP"/>
    </source>
</evidence>